<protein>
    <recommendedName>
        <fullName evidence="3">CHAT domain-containing protein</fullName>
    </recommendedName>
</protein>
<dbReference type="Proteomes" id="UP000331127">
    <property type="component" value="Unassembled WGS sequence"/>
</dbReference>
<organism evidence="1 2">
    <name type="scientific">Acrocarpospora macrocephala</name>
    <dbReference type="NCBI Taxonomy" id="150177"/>
    <lineage>
        <taxon>Bacteria</taxon>
        <taxon>Bacillati</taxon>
        <taxon>Actinomycetota</taxon>
        <taxon>Actinomycetes</taxon>
        <taxon>Streptosporangiales</taxon>
        <taxon>Streptosporangiaceae</taxon>
        <taxon>Acrocarpospora</taxon>
    </lineage>
</organism>
<sequence>MLGLRSFTRSITMMRVLRKAGRLAMADEPDEALARLSTVARITDDDYGSERLAPKLAAYLDGLPDELSTTYVLMLSGALGMRRRTREALHVVEAFLGLERGDYADPAGLTRKLHLRLNPMAADLRASLVCTLFGSLGVLSRESESSALLGADLNLDPAAADRTADFEAKLIARLSGLSPDAALMYFNVVGMSLDGLGVGSAGVTALERYLDLRSADYESPERLAAKLQPWLGSLGSPITGLIALAGLAALLAEADAEERALALLEWYVGVEPADYQDPRELGRKWRTFCADHPEDIGPTTWRIWGGVLSGAGRFDDALALIEADSGLRLADLDDPGRFGPKLEHRLAQAQVDTRAAYLFSLVDDLTRIGHPDPATLIAEWFLRGYENFWRVPSAGDPGVVHVIPLLVRWLEAASLARPDLAWRFCEQGVLYLRHSLVMTEMQLADRREFIRYVERLRREVLQVGDRWSGQGPLSPADEAHALQAQLWDAELGQRLLFEGFLIASIEPIPRADAPEDRWPLAAAEPADLGTHLPDPAACREEDMFRLLRWRAARPAPAPPDPAVRAGDPAAEGWLREAESIVRGGVTESVLAATLGANGLLVRAGFRADQALVWAALRRRDGDDGVRVVAAGTGAPGDLWRLRWASFRHDMRLLMAATPLRLEVEGRVLSPAEMLIEVLAEALGTMTAALDRAAAADGAAADWLTGITPVLAELDGPKSTIAADEQLGSRLHTLLTGASPFTERDWLNATRTELGRLAAIVTRYRETRFASARAALDEIDDVTRSYLADVAEIWSLDQLTDRLRADDDLVFQLEDSLQSVPIAHYPLHGGAALHTRVRSTRISLSVLMTIMQGQLEESFETTADRILALSYFEPSLDAEDAASYAKWLHHGQRWLARRSAADPMTCLNAAEAPVGAAGSMRAALEAYQGFQTVTVCGHGSADGAGIELSDGLWQGDGCDWRAVNLLILVSCSVGRLTQTEDQDVEGLCVRLALHRARAVLACRWPVIAPQAIAFANEVVAQYLALRQEPGDATRANLRARAVNAARRRFLKADGTRMEDEIVRLNTVAAFELYGLG</sequence>
<evidence type="ECO:0000313" key="2">
    <source>
        <dbReference type="Proteomes" id="UP000331127"/>
    </source>
</evidence>
<comment type="caution">
    <text evidence="1">The sequence shown here is derived from an EMBL/GenBank/DDBJ whole genome shotgun (WGS) entry which is preliminary data.</text>
</comment>
<reference evidence="1 2" key="1">
    <citation type="submission" date="2019-10" db="EMBL/GenBank/DDBJ databases">
        <title>Whole genome shotgun sequence of Acrocarpospora macrocephala NBRC 16266.</title>
        <authorList>
            <person name="Ichikawa N."/>
            <person name="Kimura A."/>
            <person name="Kitahashi Y."/>
            <person name="Komaki H."/>
            <person name="Oguchi A."/>
        </authorList>
    </citation>
    <scope>NUCLEOTIDE SEQUENCE [LARGE SCALE GENOMIC DNA]</scope>
    <source>
        <strain evidence="1 2">NBRC 16266</strain>
    </source>
</reference>
<dbReference type="OrthoDB" id="3493942at2"/>
<accession>A0A5M3WRD9</accession>
<dbReference type="RefSeq" id="WP_155357235.1">
    <property type="nucleotide sequence ID" value="NZ_BAAAHL010000038.1"/>
</dbReference>
<evidence type="ECO:0008006" key="3">
    <source>
        <dbReference type="Google" id="ProtNLM"/>
    </source>
</evidence>
<keyword evidence="2" id="KW-1185">Reference proteome</keyword>
<dbReference type="EMBL" id="BLAE01000033">
    <property type="protein sequence ID" value="GES11885.1"/>
    <property type="molecule type" value="Genomic_DNA"/>
</dbReference>
<evidence type="ECO:0000313" key="1">
    <source>
        <dbReference type="EMBL" id="GES11885.1"/>
    </source>
</evidence>
<dbReference type="AlphaFoldDB" id="A0A5M3WRD9"/>
<gene>
    <name evidence="1" type="ORF">Amac_054820</name>
</gene>
<proteinExistence type="predicted"/>
<name>A0A5M3WRD9_9ACTN</name>